<evidence type="ECO:0000259" key="3">
    <source>
        <dbReference type="Pfam" id="PF19051"/>
    </source>
</evidence>
<feature type="domain" description="Gfo/Idh/MocA-like oxidoreductase bacterial type C-terminal" evidence="3">
    <location>
        <begin position="217"/>
        <end position="273"/>
    </location>
</feature>
<evidence type="ECO:0000256" key="1">
    <source>
        <dbReference type="SAM" id="SignalP"/>
    </source>
</evidence>
<evidence type="ECO:0000259" key="2">
    <source>
        <dbReference type="Pfam" id="PF01408"/>
    </source>
</evidence>
<protein>
    <submittedName>
        <fullName evidence="4">Oxidoreductase</fullName>
    </submittedName>
</protein>
<evidence type="ECO:0000313" key="5">
    <source>
        <dbReference type="Proteomes" id="UP000187941"/>
    </source>
</evidence>
<dbReference type="Pfam" id="PF19051">
    <property type="entry name" value="GFO_IDH_MocA_C2"/>
    <property type="match status" value="1"/>
</dbReference>
<dbReference type="AlphaFoldDB" id="A0A1P9X0Z8"/>
<feature type="chain" id="PRO_5012433446" evidence="1">
    <location>
        <begin position="28"/>
        <end position="475"/>
    </location>
</feature>
<dbReference type="InterPro" id="IPR050463">
    <property type="entry name" value="Gfo/Idh/MocA_oxidrdct_glycsds"/>
</dbReference>
<reference evidence="4 5" key="1">
    <citation type="submission" date="2016-01" db="EMBL/GenBank/DDBJ databases">
        <authorList>
            <person name="Oliw E.H."/>
        </authorList>
    </citation>
    <scope>NUCLEOTIDE SEQUENCE [LARGE SCALE GENOMIC DNA]</scope>
    <source>
        <strain evidence="4 5">DY10</strain>
    </source>
</reference>
<gene>
    <name evidence="4" type="ORF">AWR27_19175</name>
</gene>
<dbReference type="Gene3D" id="3.40.50.720">
    <property type="entry name" value="NAD(P)-binding Rossmann-like Domain"/>
    <property type="match status" value="1"/>
</dbReference>
<keyword evidence="1" id="KW-0732">Signal</keyword>
<dbReference type="EMBL" id="CP014263">
    <property type="protein sequence ID" value="AQG81255.1"/>
    <property type="molecule type" value="Genomic_DNA"/>
</dbReference>
<dbReference type="PANTHER" id="PTHR43818:SF5">
    <property type="entry name" value="OXIDOREDUCTASE FAMILY PROTEIN"/>
    <property type="match status" value="1"/>
</dbReference>
<dbReference type="Gene3D" id="3.30.360.10">
    <property type="entry name" value="Dihydrodipicolinate Reductase, domain 2"/>
    <property type="match status" value="1"/>
</dbReference>
<dbReference type="RefSeq" id="WP_077132716.1">
    <property type="nucleotide sequence ID" value="NZ_CP014263.1"/>
</dbReference>
<evidence type="ECO:0000313" key="4">
    <source>
        <dbReference type="EMBL" id="AQG81255.1"/>
    </source>
</evidence>
<dbReference type="Proteomes" id="UP000187941">
    <property type="component" value="Chromosome"/>
</dbReference>
<dbReference type="GO" id="GO:0000166">
    <property type="term" value="F:nucleotide binding"/>
    <property type="evidence" value="ECO:0007669"/>
    <property type="project" value="InterPro"/>
</dbReference>
<organism evidence="4 5">
    <name type="scientific">Spirosoma montaniterrae</name>
    <dbReference type="NCBI Taxonomy" id="1178516"/>
    <lineage>
        <taxon>Bacteria</taxon>
        <taxon>Pseudomonadati</taxon>
        <taxon>Bacteroidota</taxon>
        <taxon>Cytophagia</taxon>
        <taxon>Cytophagales</taxon>
        <taxon>Cytophagaceae</taxon>
        <taxon>Spirosoma</taxon>
    </lineage>
</organism>
<dbReference type="InterPro" id="IPR036291">
    <property type="entry name" value="NAD(P)-bd_dom_sf"/>
</dbReference>
<dbReference type="PROSITE" id="PS51318">
    <property type="entry name" value="TAT"/>
    <property type="match status" value="1"/>
</dbReference>
<dbReference type="InterPro" id="IPR006311">
    <property type="entry name" value="TAT_signal"/>
</dbReference>
<dbReference type="SUPFAM" id="SSF55347">
    <property type="entry name" value="Glyceraldehyde-3-phosphate dehydrogenase-like, C-terminal domain"/>
    <property type="match status" value="1"/>
</dbReference>
<feature type="domain" description="Gfo/Idh/MocA-like oxidoreductase N-terminal" evidence="2">
    <location>
        <begin position="55"/>
        <end position="173"/>
    </location>
</feature>
<dbReference type="Pfam" id="PF01408">
    <property type="entry name" value="GFO_IDH_MocA"/>
    <property type="match status" value="1"/>
</dbReference>
<proteinExistence type="predicted"/>
<dbReference type="STRING" id="1178516.AWR27_19175"/>
<dbReference type="KEGG" id="smon:AWR27_19175"/>
<dbReference type="PANTHER" id="PTHR43818">
    <property type="entry name" value="BCDNA.GH03377"/>
    <property type="match status" value="1"/>
</dbReference>
<accession>A0A1P9X0Z8</accession>
<name>A0A1P9X0Z8_9BACT</name>
<sequence length="475" mass="52948">MNSRRKFLRQLGGTSAMLAAGTPFVNAATGRSNPQYAPKNLIEIVQPRSAADNVNLALIGAGIIGHFDLNCALRVPGTKVVAVADLYAPRLERAKEVWGNDLFTTRDYREILARSDVDAVLICVPDHWHDRISIDALNAGKHVYCEKPMVHHIAEGAAVIAAHKKSGKVFQVGSQRASASAVLEAKKRYEAGAIGELTSVETFLDRTDALGAWQYTMPPNLDPKDVDWDRYLGDAPKRPFQPERFFRWRNYKDYGTGVAGDLFVHLITGVHTITESKGPTRIFALGDLNFWKDGRDAYDLVTAIMDYPKTDKHESFQFTTRVNLAAGSGGSIHTRLVGTEGVIDIGWNEFTMNRLKRPNAPMYSTGYDALFTYPKAMQEQFVQQYGQKYPSDQFTRDVKNEPVETYAAPEGYDDRFDHMIVFFNAIRENKPSLVREDAEFGLRAAAPSLAANLSADQRKVIHWDPIGMKLAKATT</sequence>
<dbReference type="SUPFAM" id="SSF51735">
    <property type="entry name" value="NAD(P)-binding Rossmann-fold domains"/>
    <property type="match status" value="1"/>
</dbReference>
<dbReference type="OrthoDB" id="9763611at2"/>
<dbReference type="InterPro" id="IPR000683">
    <property type="entry name" value="Gfo/Idh/MocA-like_OxRdtase_N"/>
</dbReference>
<keyword evidence="5" id="KW-1185">Reference proteome</keyword>
<feature type="signal peptide" evidence="1">
    <location>
        <begin position="1"/>
        <end position="27"/>
    </location>
</feature>
<dbReference type="InterPro" id="IPR043906">
    <property type="entry name" value="Gfo/Idh/MocA_OxRdtase_bact_C"/>
</dbReference>